<feature type="coiled-coil region" evidence="1">
    <location>
        <begin position="130"/>
        <end position="157"/>
    </location>
</feature>
<name>A0A9P1IA25_9PELO</name>
<accession>A0A9P1IA25</accession>
<keyword evidence="4" id="KW-1185">Reference proteome</keyword>
<feature type="region of interest" description="Disordered" evidence="2">
    <location>
        <begin position="447"/>
        <end position="466"/>
    </location>
</feature>
<evidence type="ECO:0000256" key="1">
    <source>
        <dbReference type="SAM" id="Coils"/>
    </source>
</evidence>
<sequence length="517" mass="60026">MKFFYFQVPSKSLNSTHYLTPSYTLTIFQYTYTYYSIRKWRWNFTRVVSVCVEKKGASELRREITANRETQSDEIDSMKPEEASENAIASSLEFVKNLLTQAGIDVNSTDGMESTSDGEKPETILDMFIRQSMEVEVEQEQQEVQEEVDDFQVAQEALKLFAKPEKQPPTKKPPKEEDYFASNLEKIAANVNAAIAKIRDDNLKQTLPENDITRDVDRLLEAANKVYGFRVWSAAEKKEFEKFCKILRFRGTLSNEEKEELKMFYAKAYKLTDIEGTYGERRNAVLKCNDEASTSSTSPKLELEPLELFGNMLKNQLCPSKKRGRPPKTDPADLSPLFSTISDQRQKEKNILRILSKANDLNGQKGKIWSPAEIKEFEKFYEIFIGKQSFSVEQSKELNEFYKRAYGEFDPFLIAKEVDERQQEKKKYWQEYRRNYYLARKAQGIVPSARKSQPKQQQQVVPKVKQVKEKAASTAEEIAETRKRKAAYLREWRTRKANEKKIMSMLVEAAENGQNCE</sequence>
<comment type="caution">
    <text evidence="3">The sequence shown here is derived from an EMBL/GenBank/DDBJ whole genome shotgun (WGS) entry which is preliminary data.</text>
</comment>
<evidence type="ECO:0000313" key="4">
    <source>
        <dbReference type="Proteomes" id="UP001152747"/>
    </source>
</evidence>
<dbReference type="EMBL" id="CANHGI010000002">
    <property type="protein sequence ID" value="CAI5440818.1"/>
    <property type="molecule type" value="Genomic_DNA"/>
</dbReference>
<dbReference type="OrthoDB" id="5795956at2759"/>
<feature type="compositionally biased region" description="Low complexity" evidence="2">
    <location>
        <begin position="454"/>
        <end position="464"/>
    </location>
</feature>
<feature type="region of interest" description="Disordered" evidence="2">
    <location>
        <begin position="318"/>
        <end position="337"/>
    </location>
</feature>
<dbReference type="Proteomes" id="UP001152747">
    <property type="component" value="Unassembled WGS sequence"/>
</dbReference>
<gene>
    <name evidence="3" type="ORF">CAMP_LOCUS3455</name>
</gene>
<protein>
    <submittedName>
        <fullName evidence="3">Uncharacterized protein</fullName>
    </submittedName>
</protein>
<evidence type="ECO:0000256" key="2">
    <source>
        <dbReference type="SAM" id="MobiDB-lite"/>
    </source>
</evidence>
<proteinExistence type="predicted"/>
<dbReference type="AlphaFoldDB" id="A0A9P1IA25"/>
<organism evidence="3 4">
    <name type="scientific">Caenorhabditis angaria</name>
    <dbReference type="NCBI Taxonomy" id="860376"/>
    <lineage>
        <taxon>Eukaryota</taxon>
        <taxon>Metazoa</taxon>
        <taxon>Ecdysozoa</taxon>
        <taxon>Nematoda</taxon>
        <taxon>Chromadorea</taxon>
        <taxon>Rhabditida</taxon>
        <taxon>Rhabditina</taxon>
        <taxon>Rhabditomorpha</taxon>
        <taxon>Rhabditoidea</taxon>
        <taxon>Rhabditidae</taxon>
        <taxon>Peloderinae</taxon>
        <taxon>Caenorhabditis</taxon>
    </lineage>
</organism>
<keyword evidence="1" id="KW-0175">Coiled coil</keyword>
<reference evidence="3" key="1">
    <citation type="submission" date="2022-11" db="EMBL/GenBank/DDBJ databases">
        <authorList>
            <person name="Kikuchi T."/>
        </authorList>
    </citation>
    <scope>NUCLEOTIDE SEQUENCE</scope>
    <source>
        <strain evidence="3">PS1010</strain>
    </source>
</reference>
<evidence type="ECO:0000313" key="3">
    <source>
        <dbReference type="EMBL" id="CAI5440818.1"/>
    </source>
</evidence>